<feature type="non-terminal residue" evidence="8">
    <location>
        <position position="1"/>
    </location>
</feature>
<keyword evidence="3" id="KW-0805">Transcription regulation</keyword>
<evidence type="ECO:0000313" key="8">
    <source>
        <dbReference type="EMBL" id="CAH1118225.1"/>
    </source>
</evidence>
<dbReference type="PANTHER" id="PTHR23098:SF16">
    <property type="entry name" value="REGULATORY PROTEIN ZESTE"/>
    <property type="match status" value="1"/>
</dbReference>
<proteinExistence type="predicted"/>
<comment type="function">
    <text evidence="5">Involved in transvection phenomena (= synapsis-dependent gene expression), where the synaptic pairing of chromosomes carrying genes with which zeste interacts influences the expression of these genes. Zeste binds to DNA and stimulates transcription from a nearby promoter.</text>
</comment>
<keyword evidence="4" id="KW-0804">Transcription</keyword>
<dbReference type="Pfam" id="PF13873">
    <property type="entry name" value="Myb_DNA-bind_5"/>
    <property type="match status" value="1"/>
</dbReference>
<name>A0A9P0GMU2_PHACE</name>
<evidence type="ECO:0000256" key="6">
    <source>
        <dbReference type="SAM" id="MobiDB-lite"/>
    </source>
</evidence>
<comment type="subunit">
    <text evidence="1">Self-associates forming complexes of several hundred monomers.</text>
</comment>
<feature type="domain" description="Myb/SANT-like DNA-binding" evidence="7">
    <location>
        <begin position="12"/>
        <end position="77"/>
    </location>
</feature>
<accession>A0A9P0GMU2</accession>
<dbReference type="EMBL" id="OU896717">
    <property type="protein sequence ID" value="CAH1118225.1"/>
    <property type="molecule type" value="Genomic_DNA"/>
</dbReference>
<feature type="compositionally biased region" description="Polar residues" evidence="6">
    <location>
        <begin position="175"/>
        <end position="184"/>
    </location>
</feature>
<dbReference type="GO" id="GO:0005634">
    <property type="term" value="C:nucleus"/>
    <property type="evidence" value="ECO:0007669"/>
    <property type="project" value="TreeGrafter"/>
</dbReference>
<dbReference type="OrthoDB" id="6778738at2759"/>
<dbReference type="Proteomes" id="UP001153737">
    <property type="component" value="Chromosome 11"/>
</dbReference>
<evidence type="ECO:0000256" key="2">
    <source>
        <dbReference type="ARBA" id="ARBA00016807"/>
    </source>
</evidence>
<dbReference type="PANTHER" id="PTHR23098">
    <property type="entry name" value="AGAP001331-PA-RELATED"/>
    <property type="match status" value="1"/>
</dbReference>
<feature type="region of interest" description="Disordered" evidence="6">
    <location>
        <begin position="175"/>
        <end position="197"/>
    </location>
</feature>
<keyword evidence="9" id="KW-1185">Reference proteome</keyword>
<evidence type="ECO:0000259" key="7">
    <source>
        <dbReference type="Pfam" id="PF13873"/>
    </source>
</evidence>
<organism evidence="8 9">
    <name type="scientific">Phaedon cochleariae</name>
    <name type="common">Mustard beetle</name>
    <dbReference type="NCBI Taxonomy" id="80249"/>
    <lineage>
        <taxon>Eukaryota</taxon>
        <taxon>Metazoa</taxon>
        <taxon>Ecdysozoa</taxon>
        <taxon>Arthropoda</taxon>
        <taxon>Hexapoda</taxon>
        <taxon>Insecta</taxon>
        <taxon>Pterygota</taxon>
        <taxon>Neoptera</taxon>
        <taxon>Endopterygota</taxon>
        <taxon>Coleoptera</taxon>
        <taxon>Polyphaga</taxon>
        <taxon>Cucujiformia</taxon>
        <taxon>Chrysomeloidea</taxon>
        <taxon>Chrysomelidae</taxon>
        <taxon>Chrysomelinae</taxon>
        <taxon>Chrysomelini</taxon>
        <taxon>Phaedon</taxon>
    </lineage>
</organism>
<reference evidence="8" key="2">
    <citation type="submission" date="2022-10" db="EMBL/GenBank/DDBJ databases">
        <authorList>
            <consortium name="ENA_rothamsted_submissions"/>
            <consortium name="culmorum"/>
            <person name="King R."/>
        </authorList>
    </citation>
    <scope>NUCLEOTIDE SEQUENCE</scope>
</reference>
<evidence type="ECO:0000256" key="3">
    <source>
        <dbReference type="ARBA" id="ARBA00023015"/>
    </source>
</evidence>
<evidence type="ECO:0000256" key="5">
    <source>
        <dbReference type="ARBA" id="ARBA00025466"/>
    </source>
</evidence>
<reference evidence="8" key="1">
    <citation type="submission" date="2022-01" db="EMBL/GenBank/DDBJ databases">
        <authorList>
            <person name="King R."/>
        </authorList>
    </citation>
    <scope>NUCLEOTIDE SEQUENCE</scope>
</reference>
<protein>
    <recommendedName>
        <fullName evidence="2">Regulatory protein zeste</fullName>
    </recommendedName>
</protein>
<dbReference type="InterPro" id="IPR028002">
    <property type="entry name" value="Myb_DNA-bind_5"/>
</dbReference>
<evidence type="ECO:0000256" key="4">
    <source>
        <dbReference type="ARBA" id="ARBA00023163"/>
    </source>
</evidence>
<evidence type="ECO:0000256" key="1">
    <source>
        <dbReference type="ARBA" id="ARBA00011764"/>
    </source>
</evidence>
<evidence type="ECO:0000313" key="9">
    <source>
        <dbReference type="Proteomes" id="UP001153737"/>
    </source>
</evidence>
<gene>
    <name evidence="8" type="ORF">PHAECO_LOCUS2325</name>
</gene>
<sequence>MSFKMNSSHWQLMVCFMEQHDAFAKGKFAGPTGKAMHRKLWERLSAELNALGFGSRSVEKWQKTWADIKYNVKKKAANNKKEYARTGGGPDKETPLTDWGIKILGILGTTFFEGVDSSECGVPQESQDNQIVNDIQIDKFTENELFHVSTSQVQQMVQPQVLVLDGPREILSKYSGRSQVQQSESQDKLGNTLKKSSENRKIIQDANHDHEYLPKAKKKKTQADFENEVFQETLNELKLIRQDIHGVREAMVEISNTLKYFLPKMGPT</sequence>
<dbReference type="AlphaFoldDB" id="A0A9P0GMU2"/>